<protein>
    <submittedName>
        <fullName evidence="6">Glycoside hydrolase family 1</fullName>
    </submittedName>
</protein>
<dbReference type="InterPro" id="IPR001360">
    <property type="entry name" value="Glyco_hydro_1"/>
</dbReference>
<proteinExistence type="evidence at transcript level"/>
<evidence type="ECO:0000313" key="6">
    <source>
        <dbReference type="EMBL" id="AHZ59667.1"/>
    </source>
</evidence>
<gene>
    <name evidence="6" type="ORF">GH1-21</name>
</gene>
<keyword evidence="5" id="KW-0732">Signal</keyword>
<name>A0A059U5N0_PHYSR</name>
<dbReference type="PRINTS" id="PR00131">
    <property type="entry name" value="GLHYDRLASE1"/>
</dbReference>
<dbReference type="OrthoDB" id="6666096at2759"/>
<dbReference type="GO" id="GO:0008422">
    <property type="term" value="F:beta-glucosidase activity"/>
    <property type="evidence" value="ECO:0007669"/>
    <property type="project" value="TreeGrafter"/>
</dbReference>
<dbReference type="AlphaFoldDB" id="A0A059U5N0"/>
<sequence>MNNMAFPMRFTILVLTICSLSEQTPKKHNGHFPKHFLLGAGTSAYQVEGAWNLDGKGPSIWDEFAHKHPERIIDHSNADMTIDTYHRYKEDIALASSLGIKLFRFSFSWPRIFPNGYNTTINPHGVKFYKNFIREILKYDMIPVGTIYHWDLPLQLYNDGIDWNHPGIVNHIVDYARYVIKTFPEVGIWVSINEPHTLCHLGYSIGVLAPGIKGDGKQEYMCAYLTLKSIGAIYRMYKKEFPHYKAKMAPALDCQWIEPKSNSKEDEEAANRQREFKCGMYYHPIFIGDWPPIVKERIESRRLKAHIKEPRLPKFTPEEIEYIKGSADFIGLNHYYTALAEDLKESDPNVMSYGNDVGTVNSFKPSWIVENNGLFSIVPDGVRKVLNWIKKNYGDHEILITELGVTEDGSSLNDNIRIDFFTDYICNILSAVYEDEVNVTGVIAWSLMDSFEWSNGYKSHFGFYNINITDPNKTRKPKKSAKFFRDLSQNRKLTCDKPNRDWPRPF</sequence>
<comment type="similarity">
    <text evidence="1 4">Belongs to the glycosyl hydrolase 1 family.</text>
</comment>
<dbReference type="PANTHER" id="PTHR10353:SF36">
    <property type="entry name" value="LP05116P"/>
    <property type="match status" value="1"/>
</dbReference>
<organism evidence="6">
    <name type="scientific">Phyllotreta striolata</name>
    <name type="common">Striped flea beetle</name>
    <name type="synonym">Crioceris striolata</name>
    <dbReference type="NCBI Taxonomy" id="444603"/>
    <lineage>
        <taxon>Eukaryota</taxon>
        <taxon>Metazoa</taxon>
        <taxon>Ecdysozoa</taxon>
        <taxon>Arthropoda</taxon>
        <taxon>Hexapoda</taxon>
        <taxon>Insecta</taxon>
        <taxon>Pterygota</taxon>
        <taxon>Neoptera</taxon>
        <taxon>Endopterygota</taxon>
        <taxon>Coleoptera</taxon>
        <taxon>Polyphaga</taxon>
        <taxon>Cucujiformia</taxon>
        <taxon>Chrysomeloidea</taxon>
        <taxon>Chrysomelidae</taxon>
        <taxon>Galerucinae</taxon>
        <taxon>Alticini</taxon>
        <taxon>Phyllotreta</taxon>
    </lineage>
</organism>
<evidence type="ECO:0000256" key="5">
    <source>
        <dbReference type="SAM" id="SignalP"/>
    </source>
</evidence>
<evidence type="ECO:0000256" key="1">
    <source>
        <dbReference type="ARBA" id="ARBA00010838"/>
    </source>
</evidence>
<dbReference type="EMBL" id="KF377849">
    <property type="protein sequence ID" value="AHZ59667.1"/>
    <property type="molecule type" value="mRNA"/>
</dbReference>
<evidence type="ECO:0000256" key="2">
    <source>
        <dbReference type="ARBA" id="ARBA00022801"/>
    </source>
</evidence>
<feature type="signal peptide" evidence="5">
    <location>
        <begin position="1"/>
        <end position="21"/>
    </location>
</feature>
<evidence type="ECO:0000256" key="4">
    <source>
        <dbReference type="RuleBase" id="RU003690"/>
    </source>
</evidence>
<keyword evidence="3" id="KW-0326">Glycosidase</keyword>
<dbReference type="PANTHER" id="PTHR10353">
    <property type="entry name" value="GLYCOSYL HYDROLASE"/>
    <property type="match status" value="1"/>
</dbReference>
<dbReference type="GO" id="GO:0005975">
    <property type="term" value="P:carbohydrate metabolic process"/>
    <property type="evidence" value="ECO:0007669"/>
    <property type="project" value="InterPro"/>
</dbReference>
<dbReference type="Gene3D" id="3.20.20.80">
    <property type="entry name" value="Glycosidases"/>
    <property type="match status" value="1"/>
</dbReference>
<keyword evidence="2 6" id="KW-0378">Hydrolase</keyword>
<feature type="chain" id="PRO_5001579884" evidence="5">
    <location>
        <begin position="22"/>
        <end position="506"/>
    </location>
</feature>
<dbReference type="SUPFAM" id="SSF51445">
    <property type="entry name" value="(Trans)glycosidases"/>
    <property type="match status" value="1"/>
</dbReference>
<accession>A0A059U5N0</accession>
<dbReference type="Pfam" id="PF00232">
    <property type="entry name" value="Glyco_hydro_1"/>
    <property type="match status" value="1"/>
</dbReference>
<reference evidence="6" key="1">
    <citation type="journal article" date="2014" name="Proc. Natl. Acad. Sci. U.S.A.">
        <title>Phyllotreta striolata flea beetles use host plant defense compounds to create their own glucosinolate-myrosinase system.</title>
        <authorList>
            <person name="Beran F."/>
            <person name="Pauchet Y."/>
            <person name="Kunert G."/>
            <person name="Reichelt M."/>
            <person name="Wielsch N."/>
            <person name="Vogel H."/>
            <person name="Reinecke A."/>
            <person name="Svatos A."/>
            <person name="Mewis I."/>
            <person name="Schmid D."/>
            <person name="Ramasamy S."/>
            <person name="Ulrichs C."/>
            <person name="Hansson B.S."/>
            <person name="Gershenzon J."/>
            <person name="Heckel D.G."/>
        </authorList>
    </citation>
    <scope>NUCLEOTIDE SEQUENCE</scope>
</reference>
<evidence type="ECO:0000256" key="3">
    <source>
        <dbReference type="ARBA" id="ARBA00023295"/>
    </source>
</evidence>
<dbReference type="InterPro" id="IPR017853">
    <property type="entry name" value="GH"/>
</dbReference>